<name>A0AAD4ZRC3_PRUDU</name>
<reference evidence="1 2" key="1">
    <citation type="journal article" date="2022" name="G3 (Bethesda)">
        <title>Whole-genome sequence and methylome profiling of the almond [Prunus dulcis (Mill.) D.A. Webb] cultivar 'Nonpareil'.</title>
        <authorList>
            <person name="D'Amico-Willman K.M."/>
            <person name="Ouma W.Z."/>
            <person name="Meulia T."/>
            <person name="Sideli G.M."/>
            <person name="Gradziel T.M."/>
            <person name="Fresnedo-Ramirez J."/>
        </authorList>
    </citation>
    <scope>NUCLEOTIDE SEQUENCE [LARGE SCALE GENOMIC DNA]</scope>
    <source>
        <strain evidence="1">Clone GOH B32 T37-40</strain>
    </source>
</reference>
<accession>A0AAD4ZRC3</accession>
<evidence type="ECO:0000313" key="2">
    <source>
        <dbReference type="Proteomes" id="UP001054821"/>
    </source>
</evidence>
<evidence type="ECO:0000313" key="1">
    <source>
        <dbReference type="EMBL" id="KAI5352731.1"/>
    </source>
</evidence>
<gene>
    <name evidence="1" type="ORF">L3X38_005623</name>
</gene>
<keyword evidence="2" id="KW-1185">Reference proteome</keyword>
<sequence>MRREKEQDDRNAVSYKENTKIYDMVTLKSTGTFFRRLFIFRFLIEPPKYRNYGRALKVESRIPSTVSYKKTNKI</sequence>
<protein>
    <submittedName>
        <fullName evidence="1">Uncharacterized protein</fullName>
    </submittedName>
</protein>
<organism evidence="1 2">
    <name type="scientific">Prunus dulcis</name>
    <name type="common">Almond</name>
    <name type="synonym">Amygdalus dulcis</name>
    <dbReference type="NCBI Taxonomy" id="3755"/>
    <lineage>
        <taxon>Eukaryota</taxon>
        <taxon>Viridiplantae</taxon>
        <taxon>Streptophyta</taxon>
        <taxon>Embryophyta</taxon>
        <taxon>Tracheophyta</taxon>
        <taxon>Spermatophyta</taxon>
        <taxon>Magnoliopsida</taxon>
        <taxon>eudicotyledons</taxon>
        <taxon>Gunneridae</taxon>
        <taxon>Pentapetalae</taxon>
        <taxon>rosids</taxon>
        <taxon>fabids</taxon>
        <taxon>Rosales</taxon>
        <taxon>Rosaceae</taxon>
        <taxon>Amygdaloideae</taxon>
        <taxon>Amygdaleae</taxon>
        <taxon>Prunus</taxon>
    </lineage>
</organism>
<dbReference type="Proteomes" id="UP001054821">
    <property type="component" value="Chromosome 1"/>
</dbReference>
<proteinExistence type="predicted"/>
<dbReference type="AlphaFoldDB" id="A0AAD4ZRC3"/>
<dbReference type="EMBL" id="JAJFAZ020000001">
    <property type="protein sequence ID" value="KAI5352731.1"/>
    <property type="molecule type" value="Genomic_DNA"/>
</dbReference>
<comment type="caution">
    <text evidence="1">The sequence shown here is derived from an EMBL/GenBank/DDBJ whole genome shotgun (WGS) entry which is preliminary data.</text>
</comment>